<evidence type="ECO:0000259" key="1">
    <source>
        <dbReference type="PROSITE" id="PS50404"/>
    </source>
</evidence>
<organism evidence="3 4">
    <name type="scientific">Danionella cerebrum</name>
    <dbReference type="NCBI Taxonomy" id="2873325"/>
    <lineage>
        <taxon>Eukaryota</taxon>
        <taxon>Metazoa</taxon>
        <taxon>Chordata</taxon>
        <taxon>Craniata</taxon>
        <taxon>Vertebrata</taxon>
        <taxon>Euteleostomi</taxon>
        <taxon>Actinopterygii</taxon>
        <taxon>Neopterygii</taxon>
        <taxon>Teleostei</taxon>
        <taxon>Ostariophysi</taxon>
        <taxon>Cypriniformes</taxon>
        <taxon>Danionidae</taxon>
        <taxon>Danioninae</taxon>
        <taxon>Danionella</taxon>
    </lineage>
</organism>
<accession>A0A553R5B9</accession>
<feature type="domain" description="GST N-terminal" evidence="1">
    <location>
        <begin position="88"/>
        <end position="170"/>
    </location>
</feature>
<dbReference type="GO" id="GO:0006559">
    <property type="term" value="P:L-phenylalanine catabolic process"/>
    <property type="evidence" value="ECO:0007669"/>
    <property type="project" value="TreeGrafter"/>
</dbReference>
<feature type="domain" description="GST C-terminal" evidence="2">
    <location>
        <begin position="191"/>
        <end position="317"/>
    </location>
</feature>
<dbReference type="SFLD" id="SFLDG00358">
    <property type="entry name" value="Main_(cytGST)"/>
    <property type="match status" value="1"/>
</dbReference>
<evidence type="ECO:0000313" key="3">
    <source>
        <dbReference type="EMBL" id="TRY97377.1"/>
    </source>
</evidence>
<dbReference type="Proteomes" id="UP000316079">
    <property type="component" value="Unassembled WGS sequence"/>
</dbReference>
<dbReference type="GO" id="GO:0004364">
    <property type="term" value="F:glutathione transferase activity"/>
    <property type="evidence" value="ECO:0007669"/>
    <property type="project" value="TreeGrafter"/>
</dbReference>
<dbReference type="SUPFAM" id="SSF47616">
    <property type="entry name" value="GST C-terminal domain-like"/>
    <property type="match status" value="1"/>
</dbReference>
<dbReference type="InterPro" id="IPR040079">
    <property type="entry name" value="Glutathione_S-Trfase"/>
</dbReference>
<dbReference type="InterPro" id="IPR004046">
    <property type="entry name" value="GST_C"/>
</dbReference>
<dbReference type="CDD" id="cd00570">
    <property type="entry name" value="GST_N_family"/>
    <property type="match status" value="1"/>
</dbReference>
<dbReference type="PANTHER" id="PTHR42673">
    <property type="entry name" value="MALEYLACETOACETATE ISOMERASE"/>
    <property type="match status" value="1"/>
</dbReference>
<dbReference type="AlphaFoldDB" id="A0A553R5B9"/>
<dbReference type="EMBL" id="SRMA01025231">
    <property type="protein sequence ID" value="TRY97377.1"/>
    <property type="molecule type" value="Genomic_DNA"/>
</dbReference>
<dbReference type="Gene3D" id="1.20.1050.10">
    <property type="match status" value="1"/>
</dbReference>
<dbReference type="PROSITE" id="PS50404">
    <property type="entry name" value="GST_NTER"/>
    <property type="match status" value="1"/>
</dbReference>
<evidence type="ECO:0000313" key="4">
    <source>
        <dbReference type="Proteomes" id="UP000316079"/>
    </source>
</evidence>
<dbReference type="Pfam" id="PF14497">
    <property type="entry name" value="GST_C_3"/>
    <property type="match status" value="1"/>
</dbReference>
<dbReference type="InterPro" id="IPR010987">
    <property type="entry name" value="Glutathione-S-Trfase_C-like"/>
</dbReference>
<keyword evidence="4" id="KW-1185">Reference proteome</keyword>
<dbReference type="Gene3D" id="3.40.30.10">
    <property type="entry name" value="Glutaredoxin"/>
    <property type="match status" value="1"/>
</dbReference>
<dbReference type="Pfam" id="PF02798">
    <property type="entry name" value="GST_N"/>
    <property type="match status" value="1"/>
</dbReference>
<name>A0A553R5B9_9TELE</name>
<protein>
    <submittedName>
        <fullName evidence="3">Uncharacterized protein</fullName>
    </submittedName>
</protein>
<dbReference type="FunFam" id="3.40.30.10:FF:000221">
    <property type="entry name" value="Glutathione S-transferase rho"/>
    <property type="match status" value="1"/>
</dbReference>
<dbReference type="FunFam" id="1.20.1050.10:FF:000046">
    <property type="entry name" value="Glutathione S-transferase rho"/>
    <property type="match status" value="1"/>
</dbReference>
<dbReference type="CDD" id="cd00299">
    <property type="entry name" value="GST_C_family"/>
    <property type="match status" value="1"/>
</dbReference>
<dbReference type="InterPro" id="IPR036249">
    <property type="entry name" value="Thioredoxin-like_sf"/>
</dbReference>
<dbReference type="InterPro" id="IPR004045">
    <property type="entry name" value="Glutathione_S-Trfase_N"/>
</dbReference>
<dbReference type="SFLD" id="SFLDS00019">
    <property type="entry name" value="Glutathione_Transferase_(cytos"/>
    <property type="match status" value="1"/>
</dbReference>
<dbReference type="InterPro" id="IPR036282">
    <property type="entry name" value="Glutathione-S-Trfase_C_sf"/>
</dbReference>
<sequence length="325" mass="36781">MKRFLRDDVMEGGCGENLFASVMELLLTAAVSLAGVGEGLVHVRPELAPNRSPLSLGPGRVEFSAVALGYSFSGETRSVSAALRGMASDMLLYWGSGSPPCWRVMIALEEKQLSGYRSKLLSFDKKEHQSDEVKALNPRAQLPTFKHGEIVVNESYAACFYLEVKRQLLFMNSSFISSVFKSQGTRLLPEDPSELALVYQRVFESQNLQQKMYEVAFYDWVFPEGERHESAVKRKRESLIEELKLWEGYLEKTVRGSYLAGRSFSMADVVCFPVVAYFPRLHCPPERCPRLMEYYHMLKERASIKASWPPGWIENPVGPESLKNL</sequence>
<proteinExistence type="predicted"/>
<dbReference type="PANTHER" id="PTHR42673:SF4">
    <property type="entry name" value="MALEYLACETOACETATE ISOMERASE"/>
    <property type="match status" value="1"/>
</dbReference>
<dbReference type="GO" id="GO:0016034">
    <property type="term" value="F:maleylacetoacetate isomerase activity"/>
    <property type="evidence" value="ECO:0007669"/>
    <property type="project" value="TreeGrafter"/>
</dbReference>
<dbReference type="SUPFAM" id="SSF52833">
    <property type="entry name" value="Thioredoxin-like"/>
    <property type="match status" value="1"/>
</dbReference>
<dbReference type="PROSITE" id="PS50405">
    <property type="entry name" value="GST_CTER"/>
    <property type="match status" value="1"/>
</dbReference>
<reference evidence="3 4" key="1">
    <citation type="journal article" date="2019" name="Sci. Data">
        <title>Hybrid genome assembly and annotation of Danionella translucida.</title>
        <authorList>
            <person name="Kadobianskyi M."/>
            <person name="Schulze L."/>
            <person name="Schuelke M."/>
            <person name="Judkewitz B."/>
        </authorList>
    </citation>
    <scope>NUCLEOTIDE SEQUENCE [LARGE SCALE GENOMIC DNA]</scope>
    <source>
        <strain evidence="3 4">Bolton</strain>
    </source>
</reference>
<comment type="caution">
    <text evidence="3">The sequence shown here is derived from an EMBL/GenBank/DDBJ whole genome shotgun (WGS) entry which is preliminary data.</text>
</comment>
<evidence type="ECO:0000259" key="2">
    <source>
        <dbReference type="PROSITE" id="PS50405"/>
    </source>
</evidence>
<dbReference type="GO" id="GO:0005739">
    <property type="term" value="C:mitochondrion"/>
    <property type="evidence" value="ECO:0007669"/>
    <property type="project" value="TreeGrafter"/>
</dbReference>
<dbReference type="OrthoDB" id="9806920at2759"/>
<dbReference type="GO" id="GO:0006749">
    <property type="term" value="P:glutathione metabolic process"/>
    <property type="evidence" value="ECO:0007669"/>
    <property type="project" value="TreeGrafter"/>
</dbReference>
<gene>
    <name evidence="3" type="ORF">DNTS_032897</name>
</gene>